<dbReference type="OrthoDB" id="118948at2759"/>
<organism evidence="1 2">
    <name type="scientific">Phytophthora megakarya</name>
    <dbReference type="NCBI Taxonomy" id="4795"/>
    <lineage>
        <taxon>Eukaryota</taxon>
        <taxon>Sar</taxon>
        <taxon>Stramenopiles</taxon>
        <taxon>Oomycota</taxon>
        <taxon>Peronosporomycetes</taxon>
        <taxon>Peronosporales</taxon>
        <taxon>Peronosporaceae</taxon>
        <taxon>Phytophthora</taxon>
    </lineage>
</organism>
<dbReference type="PANTHER" id="PTHR33064:SF37">
    <property type="entry name" value="RIBONUCLEASE H"/>
    <property type="match status" value="1"/>
</dbReference>
<sequence>MAAISKLSFPKTKRGMQQSLGALKYYTLQTSERRRTSSITKISKQKFRVLRRKVAEEPILRHFDDKKEVHVMLYANEWRFVRPSSSCRCTTTSYALFGYVVIKDAEIHYYSGEKEVLALLLLLNVCYTQLTGKTLHVYTRYPTLAWVHKSKCLFGRAVQFAVLLSSCLLEDQRIREKDCLFSKLLQSRITNFVDATDETVTERSDGSQSTECTAPLMAPRRPKRIVDTGAAPG</sequence>
<comment type="caution">
    <text evidence="1">The sequence shown here is derived from an EMBL/GenBank/DDBJ whole genome shotgun (WGS) entry which is preliminary data.</text>
</comment>
<dbReference type="SUPFAM" id="SSF56672">
    <property type="entry name" value="DNA/RNA polymerases"/>
    <property type="match status" value="1"/>
</dbReference>
<gene>
    <name evidence="1" type="ORF">PHMEG_0005383</name>
</gene>
<dbReference type="InterPro" id="IPR051320">
    <property type="entry name" value="Viral_Replic_Matur_Polypro"/>
</dbReference>
<evidence type="ECO:0000313" key="2">
    <source>
        <dbReference type="Proteomes" id="UP000198211"/>
    </source>
</evidence>
<dbReference type="EMBL" id="NBNE01000347">
    <property type="protein sequence ID" value="OWZ20234.1"/>
    <property type="molecule type" value="Genomic_DNA"/>
</dbReference>
<reference evidence="2" key="1">
    <citation type="submission" date="2017-03" db="EMBL/GenBank/DDBJ databases">
        <title>Phytopthora megakarya and P. palmivora, two closely related causual agents of cacao black pod achieved similar genome size and gene model numbers by different mechanisms.</title>
        <authorList>
            <person name="Ali S."/>
            <person name="Shao J."/>
            <person name="Larry D.J."/>
            <person name="Kronmiller B."/>
            <person name="Shen D."/>
            <person name="Strem M.D."/>
            <person name="Melnick R.L."/>
            <person name="Guiltinan M.J."/>
            <person name="Tyler B.M."/>
            <person name="Meinhardt L.W."/>
            <person name="Bailey B.A."/>
        </authorList>
    </citation>
    <scope>NUCLEOTIDE SEQUENCE [LARGE SCALE GENOMIC DNA]</scope>
    <source>
        <strain evidence="2">zdho120</strain>
    </source>
</reference>
<dbReference type="Proteomes" id="UP000198211">
    <property type="component" value="Unassembled WGS sequence"/>
</dbReference>
<name>A0A225WRG6_9STRA</name>
<protein>
    <recommendedName>
        <fullName evidence="3">Reverse transcriptase RNase H-like domain-containing protein</fullName>
    </recommendedName>
</protein>
<accession>A0A225WRG6</accession>
<evidence type="ECO:0008006" key="3">
    <source>
        <dbReference type="Google" id="ProtNLM"/>
    </source>
</evidence>
<dbReference type="PANTHER" id="PTHR33064">
    <property type="entry name" value="POL PROTEIN"/>
    <property type="match status" value="1"/>
</dbReference>
<dbReference type="InterPro" id="IPR043502">
    <property type="entry name" value="DNA/RNA_pol_sf"/>
</dbReference>
<evidence type="ECO:0000313" key="1">
    <source>
        <dbReference type="EMBL" id="OWZ20234.1"/>
    </source>
</evidence>
<keyword evidence="2" id="KW-1185">Reference proteome</keyword>
<proteinExistence type="predicted"/>
<dbReference type="AlphaFoldDB" id="A0A225WRG6"/>